<name>A0A9P5P739_9AGAR</name>
<evidence type="ECO:0000313" key="1">
    <source>
        <dbReference type="EMBL" id="KAF9049427.1"/>
    </source>
</evidence>
<proteinExistence type="predicted"/>
<dbReference type="OrthoDB" id="2615105at2759"/>
<dbReference type="Proteomes" id="UP000772434">
    <property type="component" value="Unassembled WGS sequence"/>
</dbReference>
<protein>
    <submittedName>
        <fullName evidence="1">Uncharacterized protein</fullName>
    </submittedName>
</protein>
<dbReference type="AlphaFoldDB" id="A0A9P5P739"/>
<evidence type="ECO:0000313" key="2">
    <source>
        <dbReference type="Proteomes" id="UP000772434"/>
    </source>
</evidence>
<dbReference type="EMBL" id="JADNRY010000474">
    <property type="protein sequence ID" value="KAF9049427.1"/>
    <property type="molecule type" value="Genomic_DNA"/>
</dbReference>
<dbReference type="InterPro" id="IPR001680">
    <property type="entry name" value="WD40_rpt"/>
</dbReference>
<dbReference type="InterPro" id="IPR015943">
    <property type="entry name" value="WD40/YVTN_repeat-like_dom_sf"/>
</dbReference>
<accession>A0A9P5P739</accession>
<organism evidence="1 2">
    <name type="scientific">Rhodocollybia butyracea</name>
    <dbReference type="NCBI Taxonomy" id="206335"/>
    <lineage>
        <taxon>Eukaryota</taxon>
        <taxon>Fungi</taxon>
        <taxon>Dikarya</taxon>
        <taxon>Basidiomycota</taxon>
        <taxon>Agaricomycotina</taxon>
        <taxon>Agaricomycetes</taxon>
        <taxon>Agaricomycetidae</taxon>
        <taxon>Agaricales</taxon>
        <taxon>Marasmiineae</taxon>
        <taxon>Omphalotaceae</taxon>
        <taxon>Rhodocollybia</taxon>
    </lineage>
</organism>
<comment type="caution">
    <text evidence="1">The sequence shown here is derived from an EMBL/GenBank/DDBJ whole genome shotgun (WGS) entry which is preliminary data.</text>
</comment>
<dbReference type="Gene3D" id="2.130.10.10">
    <property type="entry name" value="YVTN repeat-like/Quinoprotein amine dehydrogenase"/>
    <property type="match status" value="1"/>
</dbReference>
<gene>
    <name evidence="1" type="ORF">BDP27DRAFT_1434120</name>
</gene>
<dbReference type="Pfam" id="PF00400">
    <property type="entry name" value="WD40"/>
    <property type="match status" value="1"/>
</dbReference>
<keyword evidence="2" id="KW-1185">Reference proteome</keyword>
<dbReference type="SUPFAM" id="SSF82171">
    <property type="entry name" value="DPP6 N-terminal domain-like"/>
    <property type="match status" value="1"/>
</dbReference>
<reference evidence="1" key="1">
    <citation type="submission" date="2020-11" db="EMBL/GenBank/DDBJ databases">
        <authorList>
            <consortium name="DOE Joint Genome Institute"/>
            <person name="Ahrendt S."/>
            <person name="Riley R."/>
            <person name="Andreopoulos W."/>
            <person name="Labutti K."/>
            <person name="Pangilinan J."/>
            <person name="Ruiz-Duenas F.J."/>
            <person name="Barrasa J.M."/>
            <person name="Sanchez-Garcia M."/>
            <person name="Camarero S."/>
            <person name="Miyauchi S."/>
            <person name="Serrano A."/>
            <person name="Linde D."/>
            <person name="Babiker R."/>
            <person name="Drula E."/>
            <person name="Ayuso-Fernandez I."/>
            <person name="Pacheco R."/>
            <person name="Padilla G."/>
            <person name="Ferreira P."/>
            <person name="Barriuso J."/>
            <person name="Kellner H."/>
            <person name="Castanera R."/>
            <person name="Alfaro M."/>
            <person name="Ramirez L."/>
            <person name="Pisabarro A.G."/>
            <person name="Kuo A."/>
            <person name="Tritt A."/>
            <person name="Lipzen A."/>
            <person name="He G."/>
            <person name="Yan M."/>
            <person name="Ng V."/>
            <person name="Cullen D."/>
            <person name="Martin F."/>
            <person name="Rosso M.-N."/>
            <person name="Henrissat B."/>
            <person name="Hibbett D."/>
            <person name="Martinez A.T."/>
            <person name="Grigoriev I.V."/>
        </authorList>
    </citation>
    <scope>NUCLEOTIDE SEQUENCE</scope>
    <source>
        <strain evidence="1">AH 40177</strain>
    </source>
</reference>
<sequence>MSMAFCKSEKRFITGHTGCIYVWNIQSGQIVHYFDAAQFEPFHRLNYLTISPNGKYLAWGTYITSTQKAAVYFVDLELGATDTLPPLQTDSNVNCLVFSNDGLMLAAGCHRGEAYTWPFAGGEQVRSVESVLDQDGWVLGPNNELLFWLSPSRLELMKDTGEIVLPESHLGGLWAKFLLATSAKPGF</sequence>